<dbReference type="PANTHER" id="PTHR30006:SF25">
    <property type="entry name" value="PHOSPHOGLYCERATE TRANSPORT REGULATORY PROTEIN PGTC"/>
    <property type="match status" value="1"/>
</dbReference>
<sequence length="418" mass="47588">MSRFFLFLFFISISTMALAAKEKPIVILTTFSEDSISQIISKFQDINPKINVDIIFRRNRSAIRLLERENSSSVDIIISSSSVLFHELEGKDKLQLIENENQTPDWLKPHILEMSGKVTAFAYSGFGLMYNKEYLKSYHLPIPHTWKELSDAQYFSHLTMSTPTRSGTTSLMVENILQNYGWDKGWQLLMKIGGNIAFISSRSFGVSEAVSQGLIGVGPVIDNYAINSKRSFNYIDFNYIPHSILMPTYIAITKDSKAKKDSQKIIDFLLSEQGQKLLETTSITKFSLAQPELAKKTRVVLNKALVYDRDGLISLLFDQAITEQLHQLNITWQSIYQLEKQALSDENQRKLEQIKRYATRVPVSASQAQSKDYLALFTHAGAARSLDPAVAEEVRRWQQALNDNLVRANQLINEINQE</sequence>
<accession>A0A2T3P2W1</accession>
<dbReference type="AlphaFoldDB" id="A0A2T3P2W1"/>
<protein>
    <submittedName>
        <fullName evidence="3">Transcriptional regulator</fullName>
    </submittedName>
</protein>
<dbReference type="Proteomes" id="UP000240481">
    <property type="component" value="Unassembled WGS sequence"/>
</dbReference>
<dbReference type="SUPFAM" id="SSF53850">
    <property type="entry name" value="Periplasmic binding protein-like II"/>
    <property type="match status" value="1"/>
</dbReference>
<dbReference type="RefSeq" id="WP_084711826.1">
    <property type="nucleotide sequence ID" value="NZ_AP024853.1"/>
</dbReference>
<evidence type="ECO:0000313" key="4">
    <source>
        <dbReference type="Proteomes" id="UP000240481"/>
    </source>
</evidence>
<dbReference type="Pfam" id="PF13343">
    <property type="entry name" value="SBP_bac_6"/>
    <property type="match status" value="1"/>
</dbReference>
<dbReference type="GO" id="GO:0030288">
    <property type="term" value="C:outer membrane-bounded periplasmic space"/>
    <property type="evidence" value="ECO:0007669"/>
    <property type="project" value="TreeGrafter"/>
</dbReference>
<name>A0A2T3P2W1_9GAMM</name>
<dbReference type="Gene3D" id="3.40.190.10">
    <property type="entry name" value="Periplasmic binding protein-like II"/>
    <property type="match status" value="2"/>
</dbReference>
<keyword evidence="1 2" id="KW-0732">Signal</keyword>
<keyword evidence="4" id="KW-1185">Reference proteome</keyword>
<evidence type="ECO:0000256" key="2">
    <source>
        <dbReference type="SAM" id="SignalP"/>
    </source>
</evidence>
<feature type="chain" id="PRO_5015598085" evidence="2">
    <location>
        <begin position="20"/>
        <end position="418"/>
    </location>
</feature>
<dbReference type="EMBL" id="PYLZ01000011">
    <property type="protein sequence ID" value="PSW22838.1"/>
    <property type="molecule type" value="Genomic_DNA"/>
</dbReference>
<feature type="signal peptide" evidence="2">
    <location>
        <begin position="1"/>
        <end position="19"/>
    </location>
</feature>
<reference evidence="3 4" key="1">
    <citation type="submission" date="2018-01" db="EMBL/GenBank/DDBJ databases">
        <title>Whole genome sequencing of Histamine producing bacteria.</title>
        <authorList>
            <person name="Butler K."/>
        </authorList>
    </citation>
    <scope>NUCLEOTIDE SEQUENCE [LARGE SCALE GENOMIC DNA]</scope>
    <source>
        <strain evidence="3 4">DSM 24669</strain>
    </source>
</reference>
<evidence type="ECO:0000256" key="1">
    <source>
        <dbReference type="ARBA" id="ARBA00022729"/>
    </source>
</evidence>
<organism evidence="3 4">
    <name type="scientific">Photobacterium swingsii</name>
    <dbReference type="NCBI Taxonomy" id="680026"/>
    <lineage>
        <taxon>Bacteria</taxon>
        <taxon>Pseudomonadati</taxon>
        <taxon>Pseudomonadota</taxon>
        <taxon>Gammaproteobacteria</taxon>
        <taxon>Vibrionales</taxon>
        <taxon>Vibrionaceae</taxon>
        <taxon>Photobacterium</taxon>
    </lineage>
</organism>
<gene>
    <name evidence="3" type="ORF">C9I94_18860</name>
</gene>
<dbReference type="OrthoDB" id="305758at2"/>
<comment type="caution">
    <text evidence="3">The sequence shown here is derived from an EMBL/GenBank/DDBJ whole genome shotgun (WGS) entry which is preliminary data.</text>
</comment>
<evidence type="ECO:0000313" key="3">
    <source>
        <dbReference type="EMBL" id="PSW22838.1"/>
    </source>
</evidence>
<dbReference type="PANTHER" id="PTHR30006">
    <property type="entry name" value="THIAMINE-BINDING PERIPLASMIC PROTEIN-RELATED"/>
    <property type="match status" value="1"/>
</dbReference>
<proteinExistence type="predicted"/>